<proteinExistence type="inferred from homology"/>
<dbReference type="Proteomes" id="UP000467124">
    <property type="component" value="Unassembled WGS sequence"/>
</dbReference>
<evidence type="ECO:0000259" key="3">
    <source>
        <dbReference type="Pfam" id="PF01658"/>
    </source>
</evidence>
<dbReference type="SUPFAM" id="SSF55347">
    <property type="entry name" value="Glyceraldehyde-3-phosphate dehydrogenase-like, C-terminal domain"/>
    <property type="match status" value="1"/>
</dbReference>
<feature type="region of interest" description="Disordered" evidence="2">
    <location>
        <begin position="248"/>
        <end position="267"/>
    </location>
</feature>
<dbReference type="InterPro" id="IPR013021">
    <property type="entry name" value="Myo-inos-1-P_Synthase_GAPDH"/>
</dbReference>
<protein>
    <submittedName>
        <fullName evidence="4">Myo-inositol-1-phosphate synthase</fullName>
    </submittedName>
</protein>
<dbReference type="PIRSF" id="PIRSF015578">
    <property type="entry name" value="Myoinos-ppht_syn"/>
    <property type="match status" value="1"/>
</dbReference>
<feature type="domain" description="Myo-inositol-1-phosphate synthase GAPDH-like" evidence="3">
    <location>
        <begin position="218"/>
        <end position="322"/>
    </location>
</feature>
<accession>A0A7K2IQK1</accession>
<dbReference type="Pfam" id="PF01658">
    <property type="entry name" value="Inos-1-P_synth"/>
    <property type="match status" value="1"/>
</dbReference>
<dbReference type="PANTHER" id="PTHR11510">
    <property type="entry name" value="MYO-INOSITOL-1 PHOSPHATE SYNTHASE"/>
    <property type="match status" value="1"/>
</dbReference>
<dbReference type="RefSeq" id="WP_161110654.1">
    <property type="nucleotide sequence ID" value="NZ_JBEXQO010000002.1"/>
</dbReference>
<evidence type="ECO:0000313" key="4">
    <source>
        <dbReference type="EMBL" id="MYR32250.1"/>
    </source>
</evidence>
<dbReference type="GO" id="GO:0004512">
    <property type="term" value="F:inositol-3-phosphate synthase activity"/>
    <property type="evidence" value="ECO:0007669"/>
    <property type="project" value="InterPro"/>
</dbReference>
<dbReference type="Gene3D" id="3.40.50.720">
    <property type="entry name" value="NAD(P)-binding Rossmann-like Domain"/>
    <property type="match status" value="1"/>
</dbReference>
<dbReference type="Gene3D" id="3.30.360.10">
    <property type="entry name" value="Dihydrodipicolinate Reductase, domain 2"/>
    <property type="match status" value="1"/>
</dbReference>
<gene>
    <name evidence="4" type="ORF">GTW20_08200</name>
</gene>
<dbReference type="SUPFAM" id="SSF51735">
    <property type="entry name" value="NAD(P)-binding Rossmann-fold domains"/>
    <property type="match status" value="1"/>
</dbReference>
<reference evidence="4 5" key="1">
    <citation type="journal article" date="2019" name="Nat. Commun.">
        <title>The antimicrobial potential of Streptomyces from insect microbiomes.</title>
        <authorList>
            <person name="Chevrette M.G."/>
            <person name="Carlson C.M."/>
            <person name="Ortega H.E."/>
            <person name="Thomas C."/>
            <person name="Ananiev G.E."/>
            <person name="Barns K.J."/>
            <person name="Book A.J."/>
            <person name="Cagnazzo J."/>
            <person name="Carlos C."/>
            <person name="Flanigan W."/>
            <person name="Grubbs K.J."/>
            <person name="Horn H.A."/>
            <person name="Hoffmann F.M."/>
            <person name="Klassen J.L."/>
            <person name="Knack J.J."/>
            <person name="Lewin G.R."/>
            <person name="McDonald B.R."/>
            <person name="Muller L."/>
            <person name="Melo W.G.P."/>
            <person name="Pinto-Tomas A.A."/>
            <person name="Schmitz A."/>
            <person name="Wendt-Pienkowski E."/>
            <person name="Wildman S."/>
            <person name="Zhao M."/>
            <person name="Zhang F."/>
            <person name="Bugni T.S."/>
            <person name="Andes D.R."/>
            <person name="Pupo M.T."/>
            <person name="Currie C.R."/>
        </authorList>
    </citation>
    <scope>NUCLEOTIDE SEQUENCE [LARGE SCALE GENOMIC DNA]</scope>
    <source>
        <strain evidence="4 5">SID5840</strain>
    </source>
</reference>
<evidence type="ECO:0000256" key="1">
    <source>
        <dbReference type="ARBA" id="ARBA00010813"/>
    </source>
</evidence>
<comment type="similarity">
    <text evidence="1">Belongs to the myo-inositol 1-phosphate synthase family.</text>
</comment>
<organism evidence="4 5">
    <name type="scientific">Nocardiopsis alba</name>
    <dbReference type="NCBI Taxonomy" id="53437"/>
    <lineage>
        <taxon>Bacteria</taxon>
        <taxon>Bacillati</taxon>
        <taxon>Actinomycetota</taxon>
        <taxon>Actinomycetes</taxon>
        <taxon>Streptosporangiales</taxon>
        <taxon>Nocardiopsidaceae</taxon>
        <taxon>Nocardiopsis</taxon>
    </lineage>
</organism>
<evidence type="ECO:0000313" key="5">
    <source>
        <dbReference type="Proteomes" id="UP000467124"/>
    </source>
</evidence>
<dbReference type="AlphaFoldDB" id="A0A7K2IQK1"/>
<comment type="caution">
    <text evidence="4">The sequence shown here is derived from an EMBL/GenBank/DDBJ whole genome shotgun (WGS) entry which is preliminary data.</text>
</comment>
<dbReference type="Pfam" id="PF07994">
    <property type="entry name" value="NAD_binding_5"/>
    <property type="match status" value="1"/>
</dbReference>
<name>A0A7K2IQK1_9ACTN</name>
<evidence type="ECO:0000256" key="2">
    <source>
        <dbReference type="SAM" id="MobiDB-lite"/>
    </source>
</evidence>
<dbReference type="InterPro" id="IPR002587">
    <property type="entry name" value="Myo-inos-1-P_Synthase"/>
</dbReference>
<dbReference type="InterPro" id="IPR036291">
    <property type="entry name" value="NAD(P)-bd_dom_sf"/>
</dbReference>
<dbReference type="EMBL" id="WWHY01000001">
    <property type="protein sequence ID" value="MYR32250.1"/>
    <property type="molecule type" value="Genomic_DNA"/>
</dbReference>
<sequence length="385" mass="40174">MTRIGVWSIGARGSVATTAVLGALAVRAGAVEPIGCVTERPEFAAAGLPGIGDLVFGGHDLHGTHLAKGAEPLAGAGAVPPRLTEMFAEELGAVDRRIREGVEAPAAGFSRRHVDSLERDLREFAEAESLERVVVVDLSGTEPPPAPAPELTDPGRLEEALDAGNARIPASSAYAYAALRAGCSFVEFTPNAGPRPPALSALAERLGLPWAGSDGKTGETLVKSALAPMFATRALRVRSWSSTNLLGGGDGRTLADPGSNDSKTSSKARGLEHLLGHPVDGPLHIDYVPDLGGTKVAWDHVSFEGFLGARMSLQFTWSGHDSALAAPLILDLARLTAHAHRTGRVGPVPELGFFFKDPAGGGPHGLAEQWRALTVWCSDDRGGLR</sequence>
<dbReference type="GO" id="GO:0008654">
    <property type="term" value="P:phospholipid biosynthetic process"/>
    <property type="evidence" value="ECO:0007669"/>
    <property type="project" value="InterPro"/>
</dbReference>
<dbReference type="GO" id="GO:0006021">
    <property type="term" value="P:inositol biosynthetic process"/>
    <property type="evidence" value="ECO:0007669"/>
    <property type="project" value="InterPro"/>
</dbReference>